<reference evidence="17" key="1">
    <citation type="journal article" date="2020" name="Fungal Divers.">
        <title>Resolving the Mortierellaceae phylogeny through synthesis of multi-gene phylogenetics and phylogenomics.</title>
        <authorList>
            <person name="Vandepol N."/>
            <person name="Liber J."/>
            <person name="Desiro A."/>
            <person name="Na H."/>
            <person name="Kennedy M."/>
            <person name="Barry K."/>
            <person name="Grigoriev I.V."/>
            <person name="Miller A.N."/>
            <person name="O'Donnell K."/>
            <person name="Stajich J.E."/>
            <person name="Bonito G."/>
        </authorList>
    </citation>
    <scope>NUCLEOTIDE SEQUENCE</scope>
    <source>
        <strain evidence="17">REB-010B</strain>
    </source>
</reference>
<feature type="domain" description="Phosphofructokinase" evidence="16">
    <location>
        <begin position="191"/>
        <end position="499"/>
    </location>
</feature>
<keyword evidence="10 14" id="KW-0067">ATP-binding</keyword>
<feature type="binding site" description="in other chain" evidence="14">
    <location>
        <position position="439"/>
    </location>
    <ligand>
        <name>substrate</name>
        <note>ligand shared between dimeric partners</note>
    </ligand>
</feature>
<feature type="region of interest" description="C-terminal regulatory PFK domain 2" evidence="14">
    <location>
        <begin position="584"/>
        <end position="956"/>
    </location>
</feature>
<dbReference type="Gene3D" id="3.40.50.450">
    <property type="match status" value="2"/>
</dbReference>
<feature type="binding site" description="in other chain" evidence="14">
    <location>
        <begin position="847"/>
        <end position="850"/>
    </location>
    <ligand>
        <name>beta-D-fructose 2,6-bisphosphate</name>
        <dbReference type="ChEBI" id="CHEBI:58579"/>
        <note>allosteric activator; ligand shared between dimeric partners</note>
    </ligand>
</feature>
<evidence type="ECO:0000313" key="18">
    <source>
        <dbReference type="Proteomes" id="UP000738325"/>
    </source>
</evidence>
<dbReference type="HAMAP" id="MF_03184">
    <property type="entry name" value="Phosphofructokinase_I_E"/>
    <property type="match status" value="1"/>
</dbReference>
<evidence type="ECO:0000256" key="1">
    <source>
        <dbReference type="ARBA" id="ARBA00001946"/>
    </source>
</evidence>
<dbReference type="InterPro" id="IPR000023">
    <property type="entry name" value="Phosphofructokinase_dom"/>
</dbReference>
<dbReference type="GO" id="GO:0046872">
    <property type="term" value="F:metal ion binding"/>
    <property type="evidence" value="ECO:0007669"/>
    <property type="project" value="UniProtKB-KW"/>
</dbReference>
<protein>
    <recommendedName>
        <fullName evidence="14">ATP-dependent 6-phosphofructokinase</fullName>
        <shortName evidence="14">ATP-PFK</shortName>
        <shortName evidence="14">Phosphofructokinase</shortName>
        <ecNumber evidence="14">2.7.1.11</ecNumber>
    </recommendedName>
    <alternativeName>
        <fullName evidence="14">Phosphohexokinase</fullName>
    </alternativeName>
</protein>
<dbReference type="GO" id="GO:0070095">
    <property type="term" value="F:fructose-6-phosphate binding"/>
    <property type="evidence" value="ECO:0007669"/>
    <property type="project" value="TreeGrafter"/>
</dbReference>
<feature type="binding site" description="in other chain" evidence="14">
    <location>
        <begin position="382"/>
        <end position="384"/>
    </location>
    <ligand>
        <name>substrate</name>
        <note>ligand shared between dimeric partners</note>
    </ligand>
</feature>
<evidence type="ECO:0000256" key="4">
    <source>
        <dbReference type="ARBA" id="ARBA00022490"/>
    </source>
</evidence>
<feature type="binding site" evidence="14">
    <location>
        <begin position="262"/>
        <end position="263"/>
    </location>
    <ligand>
        <name>ATP</name>
        <dbReference type="ChEBI" id="CHEBI:30616"/>
    </ligand>
</feature>
<feature type="binding site" evidence="14">
    <location>
        <position position="375"/>
    </location>
    <ligand>
        <name>substrate</name>
        <note>ligand shared between dimeric partners</note>
    </ligand>
</feature>
<evidence type="ECO:0000256" key="15">
    <source>
        <dbReference type="PIRNR" id="PIRNR000533"/>
    </source>
</evidence>
<gene>
    <name evidence="17" type="primary">PFK1</name>
    <name evidence="17" type="ORF">BGZ99_001560</name>
</gene>
<evidence type="ECO:0000256" key="7">
    <source>
        <dbReference type="ARBA" id="ARBA00022723"/>
    </source>
</evidence>
<evidence type="ECO:0000256" key="2">
    <source>
        <dbReference type="ARBA" id="ARBA00004496"/>
    </source>
</evidence>
<keyword evidence="11 14" id="KW-0460">Magnesium</keyword>
<feature type="binding site" description="in other chain" evidence="14">
    <location>
        <position position="653"/>
    </location>
    <ligand>
        <name>beta-D-fructose 2,6-bisphosphate</name>
        <dbReference type="ChEBI" id="CHEBI:58579"/>
        <note>allosteric activator; ligand shared between dimeric partners</note>
    </ligand>
</feature>
<evidence type="ECO:0000256" key="13">
    <source>
        <dbReference type="ARBA" id="ARBA00048070"/>
    </source>
</evidence>
<dbReference type="GO" id="GO:0005945">
    <property type="term" value="C:6-phosphofructokinase complex"/>
    <property type="evidence" value="ECO:0007669"/>
    <property type="project" value="TreeGrafter"/>
</dbReference>
<evidence type="ECO:0000256" key="5">
    <source>
        <dbReference type="ARBA" id="ARBA00022533"/>
    </source>
</evidence>
<keyword evidence="7 14" id="KW-0479">Metal-binding</keyword>
<evidence type="ECO:0000256" key="12">
    <source>
        <dbReference type="ARBA" id="ARBA00023152"/>
    </source>
</evidence>
<dbReference type="GO" id="GO:0016208">
    <property type="term" value="F:AMP binding"/>
    <property type="evidence" value="ECO:0007669"/>
    <property type="project" value="TreeGrafter"/>
</dbReference>
<evidence type="ECO:0000256" key="14">
    <source>
        <dbReference type="HAMAP-Rule" id="MF_03184"/>
    </source>
</evidence>
<dbReference type="OrthoDB" id="537915at2759"/>
<comment type="catalytic activity">
    <reaction evidence="13 14 15">
        <text>beta-D-fructose 6-phosphate + ATP = beta-D-fructose 1,6-bisphosphate + ADP + H(+)</text>
        <dbReference type="Rhea" id="RHEA:16109"/>
        <dbReference type="ChEBI" id="CHEBI:15378"/>
        <dbReference type="ChEBI" id="CHEBI:30616"/>
        <dbReference type="ChEBI" id="CHEBI:32966"/>
        <dbReference type="ChEBI" id="CHEBI:57634"/>
        <dbReference type="ChEBI" id="CHEBI:456216"/>
        <dbReference type="EC" id="2.7.1.11"/>
    </reaction>
</comment>
<feature type="active site" description="Proton acceptor" evidence="14">
    <location>
        <position position="340"/>
    </location>
</feature>
<dbReference type="InterPro" id="IPR035966">
    <property type="entry name" value="PKF_sf"/>
</dbReference>
<dbReference type="SUPFAM" id="SSF53784">
    <property type="entry name" value="Phosphofructokinase"/>
    <property type="match status" value="2"/>
</dbReference>
<keyword evidence="6 14" id="KW-0808">Transferase</keyword>
<feature type="binding site" evidence="14">
    <location>
        <position position="841"/>
    </location>
    <ligand>
        <name>beta-D-fructose 2,6-bisphosphate</name>
        <dbReference type="ChEBI" id="CHEBI:58579"/>
        <note>allosteric activator; ligand shared between dimeric partners</note>
    </ligand>
</feature>
<dbReference type="GO" id="GO:0006002">
    <property type="term" value="P:fructose 6-phosphate metabolic process"/>
    <property type="evidence" value="ECO:0007669"/>
    <property type="project" value="InterPro"/>
</dbReference>
<comment type="subunit">
    <text evidence="14">Homotetramer.</text>
</comment>
<keyword evidence="9 14" id="KW-0418">Kinase</keyword>
<feature type="binding site" description="in other chain" evidence="14">
    <location>
        <position position="815"/>
    </location>
    <ligand>
        <name>beta-D-fructose 2,6-bisphosphate</name>
        <dbReference type="ChEBI" id="CHEBI:58579"/>
        <note>allosteric activator; ligand shared between dimeric partners</note>
    </ligand>
</feature>
<dbReference type="Pfam" id="PF00365">
    <property type="entry name" value="PFK"/>
    <property type="match status" value="2"/>
</dbReference>
<comment type="subcellular location">
    <subcellularLocation>
        <location evidence="2 14">Cytoplasm</location>
    </subcellularLocation>
</comment>
<keyword evidence="18" id="KW-1185">Reference proteome</keyword>
<dbReference type="InterPro" id="IPR009161">
    <property type="entry name" value="6-Pfructokinase_euk"/>
</dbReference>
<feature type="binding site" description="in other chain" evidence="14">
    <location>
        <begin position="710"/>
        <end position="714"/>
    </location>
    <ligand>
        <name>beta-D-fructose 2,6-bisphosphate</name>
        <dbReference type="ChEBI" id="CHEBI:58579"/>
        <note>allosteric activator; ligand shared between dimeric partners</note>
    </ligand>
</feature>
<comment type="similarity">
    <text evidence="15">Belongs to the phosphofructokinase type A (PFKA) family. ATP-dependent PFK group I subfamily. Eukaryotic two domain clade "E" sub-subfamily.</text>
</comment>
<dbReference type="GO" id="GO:0061621">
    <property type="term" value="P:canonical glycolysis"/>
    <property type="evidence" value="ECO:0007669"/>
    <property type="project" value="TreeGrafter"/>
</dbReference>
<dbReference type="GO" id="GO:0048029">
    <property type="term" value="F:monosaccharide binding"/>
    <property type="evidence" value="ECO:0007669"/>
    <property type="project" value="TreeGrafter"/>
</dbReference>
<dbReference type="GO" id="GO:0003872">
    <property type="term" value="F:6-phosphofructokinase activity"/>
    <property type="evidence" value="ECO:0007669"/>
    <property type="project" value="UniProtKB-UniRule"/>
</dbReference>
<keyword evidence="4 14" id="KW-0963">Cytoplasm</keyword>
<feature type="binding site" evidence="14">
    <location>
        <begin position="292"/>
        <end position="295"/>
    </location>
    <ligand>
        <name>ATP</name>
        <dbReference type="ChEBI" id="CHEBI:30616"/>
    </ligand>
</feature>
<evidence type="ECO:0000256" key="3">
    <source>
        <dbReference type="ARBA" id="ARBA00004679"/>
    </source>
</evidence>
<dbReference type="Gene3D" id="3.10.180.10">
    <property type="entry name" value="2,3-Dihydroxybiphenyl 1,2-Dioxygenase, domain 1"/>
    <property type="match status" value="1"/>
</dbReference>
<keyword evidence="5 14" id="KW-0021">Allosteric enzyme</keyword>
<accession>A0A9P6RTT9</accession>
<dbReference type="PIRSF" id="PIRSF000533">
    <property type="entry name" value="ATP_PFK_euk"/>
    <property type="match status" value="1"/>
</dbReference>
<organism evidence="17 18">
    <name type="scientific">Dissophora globulifera</name>
    <dbReference type="NCBI Taxonomy" id="979702"/>
    <lineage>
        <taxon>Eukaryota</taxon>
        <taxon>Fungi</taxon>
        <taxon>Fungi incertae sedis</taxon>
        <taxon>Mucoromycota</taxon>
        <taxon>Mortierellomycotina</taxon>
        <taxon>Mortierellomycetes</taxon>
        <taxon>Mortierellales</taxon>
        <taxon>Mortierellaceae</taxon>
        <taxon>Dissophora</taxon>
    </lineage>
</organism>
<dbReference type="PANTHER" id="PTHR13697">
    <property type="entry name" value="PHOSPHOFRUCTOKINASE"/>
    <property type="match status" value="1"/>
</dbReference>
<dbReference type="EMBL" id="JAAAIP010000014">
    <property type="protein sequence ID" value="KAG0329558.1"/>
    <property type="molecule type" value="Genomic_DNA"/>
</dbReference>
<dbReference type="InterPro" id="IPR029068">
    <property type="entry name" value="Glyas_Bleomycin-R_OHBP_Dase"/>
</dbReference>
<feature type="binding site" evidence="14">
    <location>
        <position position="467"/>
    </location>
    <ligand>
        <name>substrate</name>
        <note>ligand shared between dimeric partners</note>
    </ligand>
</feature>
<dbReference type="GO" id="GO:0030388">
    <property type="term" value="P:fructose 1,6-bisphosphate metabolic process"/>
    <property type="evidence" value="ECO:0007669"/>
    <property type="project" value="TreeGrafter"/>
</dbReference>
<keyword evidence="12 14" id="KW-0324">Glycolysis</keyword>
<dbReference type="InterPro" id="IPR022953">
    <property type="entry name" value="ATP_PFK"/>
</dbReference>
<feature type="region of interest" description="N-terminal catalytic PFK domain 1" evidence="14">
    <location>
        <begin position="1"/>
        <end position="565"/>
    </location>
</feature>
<comment type="activity regulation">
    <text evidence="14">Allosterically activated by ADP, AMP, or fructose 2,6-bisphosphate, and allosterically inhibited by ATP or citrate.</text>
</comment>
<comment type="function">
    <text evidence="14">Catalyzes the phosphorylation of D-fructose 6-phosphate to fructose 1,6-bisphosphate by ATP, the first committing step of glycolysis.</text>
</comment>
<proteinExistence type="inferred from homology"/>
<dbReference type="Proteomes" id="UP000738325">
    <property type="component" value="Unassembled WGS sequence"/>
</dbReference>
<evidence type="ECO:0000256" key="11">
    <source>
        <dbReference type="ARBA" id="ARBA00022842"/>
    </source>
</evidence>
<feature type="binding site" description="in other chain" evidence="14">
    <location>
        <position position="932"/>
    </location>
    <ligand>
        <name>beta-D-fructose 2,6-bisphosphate</name>
        <dbReference type="ChEBI" id="CHEBI:58579"/>
        <note>allosteric activator; ligand shared between dimeric partners</note>
    </ligand>
</feature>
<feature type="binding site" evidence="14">
    <location>
        <position position="748"/>
    </location>
    <ligand>
        <name>beta-D-fructose 2,6-bisphosphate</name>
        <dbReference type="ChEBI" id="CHEBI:58579"/>
        <note>allosteric activator; ligand shared between dimeric partners</note>
    </ligand>
</feature>
<dbReference type="InterPro" id="IPR015912">
    <property type="entry name" value="Phosphofructokinase_CS"/>
</dbReference>
<evidence type="ECO:0000313" key="17">
    <source>
        <dbReference type="EMBL" id="KAG0329558.1"/>
    </source>
</evidence>
<dbReference type="PROSITE" id="PS00433">
    <property type="entry name" value="PHOSPHOFRUCTOKINASE"/>
    <property type="match status" value="1"/>
</dbReference>
<sequence length="956" mass="104173">MADQSGKIVLDHISHLILTAPTKEVYHASVAWFEQLGLKAIMTETSADTTATWLQLFSGTVGARDNSLKIVYSPSGLRKLAHSSKMDWRSMPAIASIYTNTLQAIEELFTRLPWAFQRYSTQSKENPGHTAFSTIYAHDPMNNLLMFTDKPNPFESKKKAEPKVDNESQDLQAAISQSSALDSTVGGKRRKIAILTSGGDAPGMNASVRAVVRASIIRGCDAYAVHEGYQGLVDGGDMIKKMGWDDVQQYLSIGGTVIGTARCKAFRERWGRLKAAKNMVKEGIDALIVCGGDGSLTGADLFRAEWPDLLEELVKTGELTDGEAKAFAHLNIVGLVGSIDNDMSSTDITIGAVTCLHRICESIDSISSTASSHSRAFVVEVMGRHCGWLALMAGIATGADFIFIPERPPSGENWQDNMCSEIKRHRDLGKRKTIVIVCEGAIDSNLNPITAKDLMDLLTDRLHLDTRMTILGHVQRGGTPCVFDRNLATMQGVEAVEAVLDSRPDTPSPLIAMCENKVVRVDLMKAVEKTGEVAKAISRKDFNTAMKLRDPAFNQQYDQFIATTLSKNIEQSLLTDDKTGASLRIGIINVGAPAGGMNAAVRAAVRYARNRGHVPFAIQNGFPGLIAGQVKEMHWMDVDGWIAHGGSELGTNRDQPSLDLGMVSYQLQKFNIQSLLLIGGFEAYTACLEMYHARDSYPAFCMPMVHIPATISNNVPGTEYSLGTDTSLNAIMEACDAIKQSATASRKRVFIVEVHGGKVGYLAVMSGLAVGATSVYIPEEGISLSRLQKDVNHLCKRYGEDAEGKTQGRVFIRSEAASKTYSTDIVSAIIKEEGHQQFDSRTAILGHIQQGNSPSPLDRVRAMRLAVCAIDFFEEHSGNASSSSSVASNTSTQGPSVYVKDPESIAVAGLQGSNVVFRAVEVLQKDTDMKNRRPTQSWWMDYKRVCNLLARRTELL</sequence>
<dbReference type="Gene3D" id="3.40.50.460">
    <property type="entry name" value="Phosphofructokinase domain"/>
    <property type="match status" value="2"/>
</dbReference>
<dbReference type="GO" id="GO:0005524">
    <property type="term" value="F:ATP binding"/>
    <property type="evidence" value="ECO:0007669"/>
    <property type="project" value="UniProtKB-KW"/>
</dbReference>
<evidence type="ECO:0000256" key="8">
    <source>
        <dbReference type="ARBA" id="ARBA00022741"/>
    </source>
</evidence>
<dbReference type="PANTHER" id="PTHR13697:SF4">
    <property type="entry name" value="ATP-DEPENDENT 6-PHOSPHOFRUCTOKINASE"/>
    <property type="match status" value="1"/>
</dbReference>
<comment type="similarity">
    <text evidence="14">Belongs to the phosphofructokinase type A (PFKA) family. ATP-dependent PFK group I subfamily. Eukaryotic two domain clade 'E' sub-subfamily.</text>
</comment>
<dbReference type="EC" id="2.7.1.11" evidence="14"/>
<name>A0A9P6RTT9_9FUNG</name>
<evidence type="ECO:0000256" key="9">
    <source>
        <dbReference type="ARBA" id="ARBA00022777"/>
    </source>
</evidence>
<dbReference type="FunFam" id="3.40.50.460:FF:000008">
    <property type="entry name" value="ATP-dependent 6-phosphofructokinase"/>
    <property type="match status" value="1"/>
</dbReference>
<dbReference type="NCBIfam" id="TIGR02478">
    <property type="entry name" value="6PF1K_euk"/>
    <property type="match status" value="1"/>
</dbReference>
<dbReference type="PRINTS" id="PR00476">
    <property type="entry name" value="PHFRCTKINASE"/>
</dbReference>
<evidence type="ECO:0000256" key="6">
    <source>
        <dbReference type="ARBA" id="ARBA00022679"/>
    </source>
</evidence>
<comment type="caution">
    <text evidence="14">Lacks conserved residue(s) required for the propagation of feature annotation.</text>
</comment>
<feature type="binding site" description="in other chain" evidence="14">
    <location>
        <begin position="473"/>
        <end position="476"/>
    </location>
    <ligand>
        <name>substrate</name>
        <note>ligand shared between dimeric partners</note>
    </ligand>
</feature>
<dbReference type="GO" id="GO:0042802">
    <property type="term" value="F:identical protein binding"/>
    <property type="evidence" value="ECO:0007669"/>
    <property type="project" value="TreeGrafter"/>
</dbReference>
<feature type="binding site" description="in other chain" evidence="14">
    <location>
        <begin position="338"/>
        <end position="340"/>
    </location>
    <ligand>
        <name>substrate</name>
        <note>ligand shared between dimeric partners</note>
    </ligand>
</feature>
<dbReference type="AlphaFoldDB" id="A0A9P6RTT9"/>
<comment type="cofactor">
    <cofactor evidence="1 14">
        <name>Mg(2+)</name>
        <dbReference type="ChEBI" id="CHEBI:18420"/>
    </cofactor>
</comment>
<dbReference type="FunFam" id="3.40.50.460:FF:000007">
    <property type="entry name" value="ATP-dependent 6-phosphofructokinase"/>
    <property type="match status" value="1"/>
</dbReference>
<dbReference type="GO" id="GO:0005739">
    <property type="term" value="C:mitochondrion"/>
    <property type="evidence" value="ECO:0007669"/>
    <property type="project" value="TreeGrafter"/>
</dbReference>
<feature type="domain" description="Phosphofructokinase" evidence="16">
    <location>
        <begin position="584"/>
        <end position="872"/>
    </location>
</feature>
<evidence type="ECO:0000259" key="16">
    <source>
        <dbReference type="Pfam" id="PF00365"/>
    </source>
</evidence>
<keyword evidence="8 14" id="KW-0547">Nucleotide-binding</keyword>
<comment type="pathway">
    <text evidence="3 14 15">Carbohydrate degradation; glycolysis; D-glyceraldehyde 3-phosphate and glycerone phosphate from D-glucose: step 3/4.</text>
</comment>
<feature type="binding site" evidence="14">
    <location>
        <position position="199"/>
    </location>
    <ligand>
        <name>ATP</name>
        <dbReference type="ChEBI" id="CHEBI:30616"/>
    </ligand>
</feature>
<feature type="binding site" evidence="14">
    <location>
        <position position="293"/>
    </location>
    <ligand>
        <name>Mg(2+)</name>
        <dbReference type="ChEBI" id="CHEBI:18420"/>
        <note>catalytic</note>
    </ligand>
</feature>
<comment type="caution">
    <text evidence="17">The sequence shown here is derived from an EMBL/GenBank/DDBJ whole genome shotgun (WGS) entry which is preliminary data.</text>
</comment>
<evidence type="ECO:0000256" key="10">
    <source>
        <dbReference type="ARBA" id="ARBA00022840"/>
    </source>
</evidence>